<accession>A0AAV5QYI8</accession>
<dbReference type="EMBL" id="BTGB01000001">
    <property type="protein sequence ID" value="GMM43489.1"/>
    <property type="molecule type" value="Genomic_DNA"/>
</dbReference>
<evidence type="ECO:0000313" key="1">
    <source>
        <dbReference type="EMBL" id="GMM43489.1"/>
    </source>
</evidence>
<proteinExistence type="predicted"/>
<protein>
    <submittedName>
        <fullName evidence="1">Uncharacterized protein</fullName>
    </submittedName>
</protein>
<evidence type="ECO:0000313" key="2">
    <source>
        <dbReference type="Proteomes" id="UP001378960"/>
    </source>
</evidence>
<gene>
    <name evidence="1" type="ORF">DAPK24_000640</name>
</gene>
<dbReference type="Proteomes" id="UP001378960">
    <property type="component" value="Unassembled WGS sequence"/>
</dbReference>
<sequence>MDRSRDRDSDKDLVLPLHVTEDQRQRVENALLRWLEEENGDTTGEMFVKYVVGSGKEDNIDNTPTEPLDFALAEAARSAELQYEEIALRVALLRAELCNNSK</sequence>
<organism evidence="1 2">
    <name type="scientific">Pichia kluyveri</name>
    <name type="common">Yeast</name>
    <dbReference type="NCBI Taxonomy" id="36015"/>
    <lineage>
        <taxon>Eukaryota</taxon>
        <taxon>Fungi</taxon>
        <taxon>Dikarya</taxon>
        <taxon>Ascomycota</taxon>
        <taxon>Saccharomycotina</taxon>
        <taxon>Pichiomycetes</taxon>
        <taxon>Pichiales</taxon>
        <taxon>Pichiaceae</taxon>
        <taxon>Pichia</taxon>
    </lineage>
</organism>
<keyword evidence="2" id="KW-1185">Reference proteome</keyword>
<name>A0AAV5QYI8_PICKL</name>
<dbReference type="AlphaFoldDB" id="A0AAV5QYI8"/>
<reference evidence="1 2" key="1">
    <citation type="journal article" date="2023" name="Elife">
        <title>Identification of key yeast species and microbe-microbe interactions impacting larval growth of Drosophila in the wild.</title>
        <authorList>
            <person name="Mure A."/>
            <person name="Sugiura Y."/>
            <person name="Maeda R."/>
            <person name="Honda K."/>
            <person name="Sakurai N."/>
            <person name="Takahashi Y."/>
            <person name="Watada M."/>
            <person name="Katoh T."/>
            <person name="Gotoh A."/>
            <person name="Gotoh Y."/>
            <person name="Taniguchi I."/>
            <person name="Nakamura K."/>
            <person name="Hayashi T."/>
            <person name="Katayama T."/>
            <person name="Uemura T."/>
            <person name="Hattori Y."/>
        </authorList>
    </citation>
    <scope>NUCLEOTIDE SEQUENCE [LARGE SCALE GENOMIC DNA]</scope>
    <source>
        <strain evidence="1 2">PK-24</strain>
    </source>
</reference>
<comment type="caution">
    <text evidence="1">The sequence shown here is derived from an EMBL/GenBank/DDBJ whole genome shotgun (WGS) entry which is preliminary data.</text>
</comment>